<dbReference type="GO" id="GO:0050667">
    <property type="term" value="P:homocysteine metabolic process"/>
    <property type="evidence" value="ECO:0007669"/>
    <property type="project" value="TreeGrafter"/>
</dbReference>
<keyword evidence="6" id="KW-0170">Cobalt</keyword>
<feature type="domain" description="Pterin-binding" evidence="7">
    <location>
        <begin position="1"/>
        <end position="244"/>
    </location>
</feature>
<dbReference type="GO" id="GO:0046872">
    <property type="term" value="F:metal ion binding"/>
    <property type="evidence" value="ECO:0007669"/>
    <property type="project" value="UniProtKB-KW"/>
</dbReference>
<keyword evidence="5" id="KW-0479">Metal-binding</keyword>
<evidence type="ECO:0000256" key="4">
    <source>
        <dbReference type="ARBA" id="ARBA00022679"/>
    </source>
</evidence>
<dbReference type="GO" id="GO:0046653">
    <property type="term" value="P:tetrahydrofolate metabolic process"/>
    <property type="evidence" value="ECO:0007669"/>
    <property type="project" value="TreeGrafter"/>
</dbReference>
<keyword evidence="10" id="KW-1185">Reference proteome</keyword>
<comment type="similarity">
    <text evidence="1">Belongs to the vitamin-B12 dependent methionine synthase family.</text>
</comment>
<dbReference type="SUPFAM" id="SSF51717">
    <property type="entry name" value="Dihydropteroate synthetase-like"/>
    <property type="match status" value="1"/>
</dbReference>
<dbReference type="RefSeq" id="WP_240985152.1">
    <property type="nucleotide sequence ID" value="NZ_CDGJ01000022.1"/>
</dbReference>
<sequence length="264" mass="28981">MIIVGELINSTRKAIAQAIEQKDKPYLQDLAKRQAESGAAFIDINTAASGNEIENMKWMVELVQEVTDVPLCIDSPSAAALQTGLQLCRQKALVNSITAEKERWEQVLPLVQEFKTGVIALCMEDGGMPESTDDRLRVAEKLVTGLTASGVAKTDIYLDPLIKPLGVNHKFGAEVLETTRLLRERYPEVHIISGLSNVSFGLPERRLINRAFMTMSVAMGMDAFILDPLDQVMMSFLAAARALAGYDEYCMDYIAGVRAGKVKA</sequence>
<evidence type="ECO:0000256" key="1">
    <source>
        <dbReference type="ARBA" id="ARBA00010398"/>
    </source>
</evidence>
<name>A0A8S0Y358_9FIRM</name>
<dbReference type="InterPro" id="IPR050554">
    <property type="entry name" value="Met_Synthase/Corrinoid"/>
</dbReference>
<dbReference type="GO" id="GO:0008705">
    <property type="term" value="F:methionine synthase activity"/>
    <property type="evidence" value="ECO:0007669"/>
    <property type="project" value="TreeGrafter"/>
</dbReference>
<evidence type="ECO:0000259" key="7">
    <source>
        <dbReference type="PROSITE" id="PS50972"/>
    </source>
</evidence>
<dbReference type="GO" id="GO:0031419">
    <property type="term" value="F:cobalamin binding"/>
    <property type="evidence" value="ECO:0007669"/>
    <property type="project" value="UniProtKB-KW"/>
</dbReference>
<reference evidence="8" key="2">
    <citation type="submission" date="2020-01" db="EMBL/GenBank/DDBJ databases">
        <authorList>
            <person name="Hornung B."/>
        </authorList>
    </citation>
    <scope>NUCLEOTIDE SEQUENCE</scope>
    <source>
        <strain evidence="8">PacBioINE</strain>
    </source>
</reference>
<reference evidence="9" key="1">
    <citation type="submission" date="2014-11" db="EMBL/GenBank/DDBJ databases">
        <authorList>
            <person name="Hornung B.V."/>
        </authorList>
    </citation>
    <scope>NUCLEOTIDE SEQUENCE</scope>
    <source>
        <strain evidence="9">INE</strain>
    </source>
</reference>
<evidence type="ECO:0000313" key="8">
    <source>
        <dbReference type="EMBL" id="CAA7601655.1"/>
    </source>
</evidence>
<dbReference type="Pfam" id="PF00809">
    <property type="entry name" value="Pterin_bind"/>
    <property type="match status" value="1"/>
</dbReference>
<dbReference type="EMBL" id="CDGJ01000022">
    <property type="protein sequence ID" value="CEJ06321.1"/>
    <property type="molecule type" value="Genomic_DNA"/>
</dbReference>
<keyword evidence="3" id="KW-0846">Cobalamin</keyword>
<dbReference type="PANTHER" id="PTHR45833">
    <property type="entry name" value="METHIONINE SYNTHASE"/>
    <property type="match status" value="1"/>
</dbReference>
<evidence type="ECO:0000313" key="10">
    <source>
        <dbReference type="Proteomes" id="UP001071230"/>
    </source>
</evidence>
<evidence type="ECO:0000256" key="5">
    <source>
        <dbReference type="ARBA" id="ARBA00022723"/>
    </source>
</evidence>
<evidence type="ECO:0000256" key="6">
    <source>
        <dbReference type="ARBA" id="ARBA00023285"/>
    </source>
</evidence>
<dbReference type="PROSITE" id="PS50972">
    <property type="entry name" value="PTERIN_BINDING"/>
    <property type="match status" value="1"/>
</dbReference>
<accession>A0A8S0Y358</accession>
<evidence type="ECO:0000256" key="3">
    <source>
        <dbReference type="ARBA" id="ARBA00022628"/>
    </source>
</evidence>
<evidence type="ECO:0000313" key="9">
    <source>
        <dbReference type="EMBL" id="CEJ06321.1"/>
    </source>
</evidence>
<gene>
    <name evidence="9" type="ORF">DEACI_0769</name>
    <name evidence="8" type="ORF">DEACI_2322</name>
</gene>
<dbReference type="InterPro" id="IPR000489">
    <property type="entry name" value="Pterin-binding_dom"/>
</dbReference>
<dbReference type="GO" id="GO:0032259">
    <property type="term" value="P:methylation"/>
    <property type="evidence" value="ECO:0007669"/>
    <property type="project" value="UniProtKB-KW"/>
</dbReference>
<dbReference type="KEGG" id="aacx:DEACI_2322"/>
<dbReference type="Proteomes" id="UP001071230">
    <property type="component" value="Unassembled WGS sequence"/>
</dbReference>
<proteinExistence type="inferred from homology"/>
<dbReference type="EMBL" id="LR746496">
    <property type="protein sequence ID" value="CAA7601655.1"/>
    <property type="molecule type" value="Genomic_DNA"/>
</dbReference>
<dbReference type="InterPro" id="IPR011005">
    <property type="entry name" value="Dihydropteroate_synth-like_sf"/>
</dbReference>
<keyword evidence="2" id="KW-0489">Methyltransferase</keyword>
<protein>
    <submittedName>
        <fullName evidence="9">Pterin binding enzyme</fullName>
    </submittedName>
    <submittedName>
        <fullName evidence="8">Pterin-binding domain protein</fullName>
    </submittedName>
</protein>
<dbReference type="AlphaFoldDB" id="A0A8S0Y358"/>
<organism evidence="8">
    <name type="scientific">Acididesulfobacillus acetoxydans</name>
    <dbReference type="NCBI Taxonomy" id="1561005"/>
    <lineage>
        <taxon>Bacteria</taxon>
        <taxon>Bacillati</taxon>
        <taxon>Bacillota</taxon>
        <taxon>Clostridia</taxon>
        <taxon>Eubacteriales</taxon>
        <taxon>Peptococcaceae</taxon>
        <taxon>Acididesulfobacillus</taxon>
    </lineage>
</organism>
<evidence type="ECO:0000256" key="2">
    <source>
        <dbReference type="ARBA" id="ARBA00022603"/>
    </source>
</evidence>
<dbReference type="PANTHER" id="PTHR45833:SF1">
    <property type="entry name" value="METHIONINE SYNTHASE"/>
    <property type="match status" value="1"/>
</dbReference>
<keyword evidence="4" id="KW-0808">Transferase</keyword>
<dbReference type="GO" id="GO:0005829">
    <property type="term" value="C:cytosol"/>
    <property type="evidence" value="ECO:0007669"/>
    <property type="project" value="TreeGrafter"/>
</dbReference>
<dbReference type="Gene3D" id="3.20.20.20">
    <property type="entry name" value="Dihydropteroate synthase-like"/>
    <property type="match status" value="1"/>
</dbReference>
<dbReference type="Proteomes" id="UP000836597">
    <property type="component" value="Chromosome"/>
</dbReference>
<dbReference type="NCBIfam" id="NF005719">
    <property type="entry name" value="PRK07535.1"/>
    <property type="match status" value="1"/>
</dbReference>